<evidence type="ECO:0000256" key="4">
    <source>
        <dbReference type="RuleBase" id="RU364026"/>
    </source>
</evidence>
<evidence type="ECO:0000256" key="2">
    <source>
        <dbReference type="ARBA" id="ARBA00022980"/>
    </source>
</evidence>
<dbReference type="RefSeq" id="XP_004354994.1">
    <property type="nucleotide sequence ID" value="XM_004354942.1"/>
</dbReference>
<accession>F4Q6T4</accession>
<organism evidence="6 7">
    <name type="scientific">Cavenderia fasciculata</name>
    <name type="common">Slime mold</name>
    <name type="synonym">Dictyostelium fasciculatum</name>
    <dbReference type="NCBI Taxonomy" id="261658"/>
    <lineage>
        <taxon>Eukaryota</taxon>
        <taxon>Amoebozoa</taxon>
        <taxon>Evosea</taxon>
        <taxon>Eumycetozoa</taxon>
        <taxon>Dictyostelia</taxon>
        <taxon>Acytosteliales</taxon>
        <taxon>Cavenderiaceae</taxon>
        <taxon>Cavenderia</taxon>
    </lineage>
</organism>
<comment type="similarity">
    <text evidence="1 4">Belongs to the eukaryotic ribosomal protein eL29 family.</text>
</comment>
<dbReference type="GO" id="GO:0002181">
    <property type="term" value="P:cytoplasmic translation"/>
    <property type="evidence" value="ECO:0007669"/>
    <property type="project" value="TreeGrafter"/>
</dbReference>
<dbReference type="Pfam" id="PF01779">
    <property type="entry name" value="Ribosomal_L29e"/>
    <property type="match status" value="1"/>
</dbReference>
<evidence type="ECO:0000256" key="5">
    <source>
        <dbReference type="SAM" id="MobiDB-lite"/>
    </source>
</evidence>
<feature type="compositionally biased region" description="Basic and acidic residues" evidence="5">
    <location>
        <begin position="27"/>
        <end position="41"/>
    </location>
</feature>
<reference evidence="7" key="1">
    <citation type="journal article" date="2011" name="Genome Res.">
        <title>Phylogeny-wide analysis of social amoeba genomes highlights ancient origins for complex intercellular communication.</title>
        <authorList>
            <person name="Heidel A.J."/>
            <person name="Lawal H.M."/>
            <person name="Felder M."/>
            <person name="Schilde C."/>
            <person name="Helps N.R."/>
            <person name="Tunggal B."/>
            <person name="Rivero F."/>
            <person name="John U."/>
            <person name="Schleicher M."/>
            <person name="Eichinger L."/>
            <person name="Platzer M."/>
            <person name="Noegel A.A."/>
            <person name="Schaap P."/>
            <person name="Gloeckner G."/>
        </authorList>
    </citation>
    <scope>NUCLEOTIDE SEQUENCE [LARGE SCALE GENOMIC DNA]</scope>
    <source>
        <strain evidence="7">SH3</strain>
    </source>
</reference>
<dbReference type="GO" id="GO:0022625">
    <property type="term" value="C:cytosolic large ribosomal subunit"/>
    <property type="evidence" value="ECO:0007669"/>
    <property type="project" value="TreeGrafter"/>
</dbReference>
<evidence type="ECO:0000256" key="3">
    <source>
        <dbReference type="ARBA" id="ARBA00023274"/>
    </source>
</evidence>
<dbReference type="Proteomes" id="UP000007797">
    <property type="component" value="Unassembled WGS sequence"/>
</dbReference>
<dbReference type="PANTHER" id="PTHR12884">
    <property type="entry name" value="60S RIBOSOMAL PROTEIN L29"/>
    <property type="match status" value="1"/>
</dbReference>
<dbReference type="OrthoDB" id="996720at2759"/>
<sequence>MAKSKNHSTHHQERKNHRNGIKKPVSKPKDSLKHAGVDPKILRNIRLSRKNNKRTPYVRGDLQVQKPHPTAAPKK</sequence>
<dbReference type="Gene3D" id="6.10.140.1730">
    <property type="match status" value="1"/>
</dbReference>
<dbReference type="InterPro" id="IPR002673">
    <property type="entry name" value="Ribosomal_eL29"/>
</dbReference>
<evidence type="ECO:0000313" key="7">
    <source>
        <dbReference type="Proteomes" id="UP000007797"/>
    </source>
</evidence>
<name>F4Q6T4_CACFS</name>
<dbReference type="KEGG" id="dfa:DFA_09141"/>
<keyword evidence="2 4" id="KW-0689">Ribosomal protein</keyword>
<protein>
    <recommendedName>
        <fullName evidence="4">60S ribosomal protein L29</fullName>
    </recommendedName>
</protein>
<dbReference type="GeneID" id="14868515"/>
<keyword evidence="7" id="KW-1185">Reference proteome</keyword>
<proteinExistence type="inferred from homology"/>
<dbReference type="OMA" id="NHSTHHK"/>
<feature type="region of interest" description="Disordered" evidence="5">
    <location>
        <begin position="1"/>
        <end position="75"/>
    </location>
</feature>
<dbReference type="PANTHER" id="PTHR12884:SF0">
    <property type="entry name" value="60S RIBOSOMAL PROTEIN L29"/>
    <property type="match status" value="1"/>
</dbReference>
<gene>
    <name evidence="6" type="primary">rpl29</name>
    <name evidence="6" type="ORF">DFA_09141</name>
</gene>
<evidence type="ECO:0000256" key="1">
    <source>
        <dbReference type="ARBA" id="ARBA00010247"/>
    </source>
</evidence>
<dbReference type="STRING" id="1054147.F4Q6T4"/>
<dbReference type="GO" id="GO:0003735">
    <property type="term" value="F:structural constituent of ribosome"/>
    <property type="evidence" value="ECO:0007669"/>
    <property type="project" value="UniProtKB-UniRule"/>
</dbReference>
<evidence type="ECO:0000313" key="6">
    <source>
        <dbReference type="EMBL" id="EGG16594.1"/>
    </source>
</evidence>
<dbReference type="AlphaFoldDB" id="F4Q6T4"/>
<feature type="compositionally biased region" description="Basic residues" evidence="5">
    <location>
        <begin position="1"/>
        <end position="26"/>
    </location>
</feature>
<dbReference type="EMBL" id="GL883023">
    <property type="protein sequence ID" value="EGG16594.1"/>
    <property type="molecule type" value="Genomic_DNA"/>
</dbReference>
<keyword evidence="3 4" id="KW-0687">Ribonucleoprotein</keyword>